<reference evidence="2 3" key="1">
    <citation type="submission" date="2010-12" db="EMBL/GenBank/DDBJ databases">
        <authorList>
            <person name="Muzny D."/>
            <person name="Qin X."/>
            <person name="Deng J."/>
            <person name="Jiang H."/>
            <person name="Liu Y."/>
            <person name="Qu J."/>
            <person name="Song X.-Z."/>
            <person name="Zhang L."/>
            <person name="Thornton R."/>
            <person name="Coyle M."/>
            <person name="Francisco L."/>
            <person name="Jackson L."/>
            <person name="Javaid M."/>
            <person name="Korchina V."/>
            <person name="Kovar C."/>
            <person name="Mata R."/>
            <person name="Mathew T."/>
            <person name="Ngo R."/>
            <person name="Nguyen L."/>
            <person name="Nguyen N."/>
            <person name="Okwuonu G."/>
            <person name="Ongeri F."/>
            <person name="Pham C."/>
            <person name="Simmons D."/>
            <person name="Wilczek-Boney K."/>
            <person name="Hale W."/>
            <person name="Jakkamsetti A."/>
            <person name="Pham P."/>
            <person name="Ruth R."/>
            <person name="San Lucas F."/>
            <person name="Warren J."/>
            <person name="Zhang J."/>
            <person name="Zhao Z."/>
            <person name="Zhou C."/>
            <person name="Zhu D."/>
            <person name="Lee S."/>
            <person name="Bess C."/>
            <person name="Blankenburg K."/>
            <person name="Forbes L."/>
            <person name="Fu Q."/>
            <person name="Gubbala S."/>
            <person name="Hirani K."/>
            <person name="Jayaseelan J.C."/>
            <person name="Lara F."/>
            <person name="Munidasa M."/>
            <person name="Palculict T."/>
            <person name="Patil S."/>
            <person name="Pu L.-L."/>
            <person name="Saada N."/>
            <person name="Tang L."/>
            <person name="Weissenberger G."/>
            <person name="Zhu Y."/>
            <person name="Hemphill L."/>
            <person name="Shang Y."/>
            <person name="Youmans B."/>
            <person name="Ayvaz T."/>
            <person name="Ross M."/>
            <person name="Santibanez J."/>
            <person name="Aqrawi P."/>
            <person name="Gross S."/>
            <person name="Joshi V."/>
            <person name="Fowler G."/>
            <person name="Nazareth L."/>
            <person name="Reid J."/>
            <person name="Worley K."/>
            <person name="Petrosino J."/>
            <person name="Highlander S."/>
            <person name="Gibbs R."/>
        </authorList>
    </citation>
    <scope>NUCLEOTIDE SEQUENCE [LARGE SCALE GENOMIC DNA]</scope>
    <source>
        <strain evidence="2 3">DSM 3986</strain>
    </source>
</reference>
<dbReference type="EMBL" id="AEPW01000009">
    <property type="protein sequence ID" value="EFU77629.1"/>
    <property type="molecule type" value="Genomic_DNA"/>
</dbReference>
<dbReference type="eggNOG" id="COG4965">
    <property type="taxonomic scope" value="Bacteria"/>
</dbReference>
<feature type="transmembrane region" description="Helical" evidence="1">
    <location>
        <begin position="214"/>
        <end position="234"/>
    </location>
</feature>
<evidence type="ECO:0000313" key="3">
    <source>
        <dbReference type="Proteomes" id="UP000003434"/>
    </source>
</evidence>
<dbReference type="HOGENOM" id="CLU_079577_1_0_9"/>
<accession>E6LKH1</accession>
<dbReference type="Proteomes" id="UP000003434">
    <property type="component" value="Unassembled WGS sequence"/>
</dbReference>
<evidence type="ECO:0000313" key="2">
    <source>
        <dbReference type="EMBL" id="EFU77629.1"/>
    </source>
</evidence>
<keyword evidence="1" id="KW-0812">Transmembrane</keyword>
<keyword evidence="1" id="KW-1133">Transmembrane helix</keyword>
<comment type="caution">
    <text evidence="2">The sequence shown here is derived from an EMBL/GenBank/DDBJ whole genome shotgun (WGS) entry which is preliminary data.</text>
</comment>
<name>E6LKH1_9FIRM</name>
<dbReference type="AlphaFoldDB" id="E6LKH1"/>
<evidence type="ECO:0000256" key="1">
    <source>
        <dbReference type="SAM" id="Phobius"/>
    </source>
</evidence>
<dbReference type="PANTHER" id="PTHR35007:SF1">
    <property type="entry name" value="PILUS ASSEMBLY PROTEIN"/>
    <property type="match status" value="1"/>
</dbReference>
<feature type="transmembrane region" description="Helical" evidence="1">
    <location>
        <begin position="40"/>
        <end position="71"/>
    </location>
</feature>
<sequence>MIWKKKSIKKSENLKTNKNCSQQAINYDSYRFTFIEWLKYSFYAVGILSLISYVFYKSVIIFFVLLPFCFLYPKLKKKELIVEKKRRLLIEFKEAVMILSSLLNAGYSLENSVKEALVELRLLYVKDNLIIKEFEYICQLIYMNISVERAFDDLAYRSHCEDIRSFAKVLRIAKRSGGELESIIAHTVSVIGDKVRIKEEIITMTAAKRFEQKVMNILPLLIVLYIDFSSPGFFNIMYTTIIGRMCMSVGLTVYLFAIYISKRLLNIEV</sequence>
<keyword evidence="1" id="KW-0472">Membrane</keyword>
<gene>
    <name evidence="2" type="ORF">HMPREF0381_0456</name>
</gene>
<dbReference type="PANTHER" id="PTHR35007">
    <property type="entry name" value="INTEGRAL MEMBRANE PROTEIN-RELATED"/>
    <property type="match status" value="1"/>
</dbReference>
<feature type="transmembrane region" description="Helical" evidence="1">
    <location>
        <begin position="240"/>
        <end position="260"/>
    </location>
</feature>
<organism evidence="2 3">
    <name type="scientific">Lachnoanaerobaculum saburreum DSM 3986</name>
    <dbReference type="NCBI Taxonomy" id="887325"/>
    <lineage>
        <taxon>Bacteria</taxon>
        <taxon>Bacillati</taxon>
        <taxon>Bacillota</taxon>
        <taxon>Clostridia</taxon>
        <taxon>Lachnospirales</taxon>
        <taxon>Lachnospiraceae</taxon>
        <taxon>Lachnoanaerobaculum</taxon>
    </lineage>
</organism>
<dbReference type="GO" id="GO:0005886">
    <property type="term" value="C:plasma membrane"/>
    <property type="evidence" value="ECO:0007669"/>
    <property type="project" value="UniProtKB-SubCell"/>
</dbReference>
<protein>
    <submittedName>
        <fullName evidence="2">Uncharacterized protein</fullName>
    </submittedName>
</protein>
<proteinExistence type="predicted"/>